<dbReference type="Gene3D" id="2.40.160.20">
    <property type="match status" value="1"/>
</dbReference>
<evidence type="ECO:0000256" key="1">
    <source>
        <dbReference type="SAM" id="SignalP"/>
    </source>
</evidence>
<gene>
    <name evidence="2" type="ORF">RT717_19895</name>
</gene>
<feature type="chain" id="PRO_5045623832" description="Outer membrane protein beta-barrel domain-containing protein" evidence="1">
    <location>
        <begin position="19"/>
        <end position="247"/>
    </location>
</feature>
<accession>A0ABZ0INQ7</accession>
<name>A0ABZ0INQ7_9BACT</name>
<keyword evidence="1" id="KW-0732">Signal</keyword>
<dbReference type="EMBL" id="CP136051">
    <property type="protein sequence ID" value="WOK05346.1"/>
    <property type="molecule type" value="Genomic_DNA"/>
</dbReference>
<dbReference type="RefSeq" id="WP_317488105.1">
    <property type="nucleotide sequence ID" value="NZ_CP136051.1"/>
</dbReference>
<protein>
    <recommendedName>
        <fullName evidence="4">Outer membrane protein beta-barrel domain-containing protein</fullName>
    </recommendedName>
</protein>
<sequence>MRGFIPALLVLFIFAGQAAFGQASLTYLNVEGGYYKPSLGYWNNDSYLTGFDMKLGGGLYYGGGVGFRVYDSYFGRLSVGQFSTSDKSEPINLGGLTREEYLKIKIMPVSLDFLYEFQTLAKDKIFPYVGAGASINFIQRTYKRSANTGLDEEGSDTGRANSFYPLVGVSYNVTNYIDVGLEGRFPIGSYKQAFSTVTEDPNSFTVETVSITGPIVSLKVNLRFEPRGHRRSASSRYRGNYKVGRRR</sequence>
<evidence type="ECO:0000313" key="2">
    <source>
        <dbReference type="EMBL" id="WOK05346.1"/>
    </source>
</evidence>
<dbReference type="SUPFAM" id="SSF56925">
    <property type="entry name" value="OMPA-like"/>
    <property type="match status" value="1"/>
</dbReference>
<evidence type="ECO:0000313" key="3">
    <source>
        <dbReference type="Proteomes" id="UP001302349"/>
    </source>
</evidence>
<reference evidence="2 3" key="1">
    <citation type="journal article" date="2023" name="Microbiol. Resour. Announc.">
        <title>Complete Genome Sequence of Imperialibacter roseus strain P4T.</title>
        <authorList>
            <person name="Tizabi D.R."/>
            <person name="Bachvaroff T."/>
            <person name="Hill R.T."/>
        </authorList>
    </citation>
    <scope>NUCLEOTIDE SEQUENCE [LARGE SCALE GENOMIC DNA]</scope>
    <source>
        <strain evidence="2 3">P4T</strain>
    </source>
</reference>
<dbReference type="InterPro" id="IPR011250">
    <property type="entry name" value="OMP/PagP_B-barrel"/>
</dbReference>
<dbReference type="Proteomes" id="UP001302349">
    <property type="component" value="Chromosome"/>
</dbReference>
<proteinExistence type="predicted"/>
<organism evidence="2 3">
    <name type="scientific">Imperialibacter roseus</name>
    <dbReference type="NCBI Taxonomy" id="1324217"/>
    <lineage>
        <taxon>Bacteria</taxon>
        <taxon>Pseudomonadati</taxon>
        <taxon>Bacteroidota</taxon>
        <taxon>Cytophagia</taxon>
        <taxon>Cytophagales</taxon>
        <taxon>Flammeovirgaceae</taxon>
        <taxon>Imperialibacter</taxon>
    </lineage>
</organism>
<keyword evidence="3" id="KW-1185">Reference proteome</keyword>
<feature type="signal peptide" evidence="1">
    <location>
        <begin position="1"/>
        <end position="18"/>
    </location>
</feature>
<evidence type="ECO:0008006" key="4">
    <source>
        <dbReference type="Google" id="ProtNLM"/>
    </source>
</evidence>